<accession>A0A0F9B1M0</accession>
<evidence type="ECO:0000313" key="7">
    <source>
        <dbReference type="EMBL" id="KKL07667.1"/>
    </source>
</evidence>
<evidence type="ECO:0000256" key="2">
    <source>
        <dbReference type="ARBA" id="ARBA00022723"/>
    </source>
</evidence>
<dbReference type="InterPro" id="IPR051269">
    <property type="entry name" value="Fe-S_cluster_ET"/>
</dbReference>
<dbReference type="PRINTS" id="PR00352">
    <property type="entry name" value="3FE4SFRDOXIN"/>
</dbReference>
<keyword evidence="5" id="KW-0411">Iron-sulfur</keyword>
<evidence type="ECO:0000256" key="1">
    <source>
        <dbReference type="ARBA" id="ARBA00022448"/>
    </source>
</evidence>
<dbReference type="GO" id="GO:0005506">
    <property type="term" value="F:iron ion binding"/>
    <property type="evidence" value="ECO:0007669"/>
    <property type="project" value="InterPro"/>
</dbReference>
<name>A0A0F9B1M0_9ZZZZ</name>
<feature type="domain" description="4Fe-4S ferredoxin-type" evidence="6">
    <location>
        <begin position="1"/>
        <end position="29"/>
    </location>
</feature>
<keyword evidence="2" id="KW-0479">Metal-binding</keyword>
<gene>
    <name evidence="7" type="ORF">LCGC14_2583720</name>
</gene>
<reference evidence="7" key="1">
    <citation type="journal article" date="2015" name="Nature">
        <title>Complex archaea that bridge the gap between prokaryotes and eukaryotes.</title>
        <authorList>
            <person name="Spang A."/>
            <person name="Saw J.H."/>
            <person name="Jorgensen S.L."/>
            <person name="Zaremba-Niedzwiedzka K."/>
            <person name="Martijn J."/>
            <person name="Lind A.E."/>
            <person name="van Eijk R."/>
            <person name="Schleper C."/>
            <person name="Guy L."/>
            <person name="Ettema T.J."/>
        </authorList>
    </citation>
    <scope>NUCLEOTIDE SEQUENCE</scope>
</reference>
<organism evidence="7">
    <name type="scientific">marine sediment metagenome</name>
    <dbReference type="NCBI Taxonomy" id="412755"/>
    <lineage>
        <taxon>unclassified sequences</taxon>
        <taxon>metagenomes</taxon>
        <taxon>ecological metagenomes</taxon>
    </lineage>
</organism>
<dbReference type="PANTHER" id="PTHR36923:SF3">
    <property type="entry name" value="FERREDOXIN"/>
    <property type="match status" value="1"/>
</dbReference>
<dbReference type="Pfam" id="PF13370">
    <property type="entry name" value="Fer4_13"/>
    <property type="match status" value="1"/>
</dbReference>
<dbReference type="EMBL" id="LAZR01043195">
    <property type="protein sequence ID" value="KKL07667.1"/>
    <property type="molecule type" value="Genomic_DNA"/>
</dbReference>
<dbReference type="PANTHER" id="PTHR36923">
    <property type="entry name" value="FERREDOXIN"/>
    <property type="match status" value="1"/>
</dbReference>
<dbReference type="InterPro" id="IPR017896">
    <property type="entry name" value="4Fe4S_Fe-S-bd"/>
</dbReference>
<keyword evidence="3" id="KW-0249">Electron transport</keyword>
<protein>
    <recommendedName>
        <fullName evidence="6">4Fe-4S ferredoxin-type domain-containing protein</fullName>
    </recommendedName>
</protein>
<dbReference type="GO" id="GO:0051536">
    <property type="term" value="F:iron-sulfur cluster binding"/>
    <property type="evidence" value="ECO:0007669"/>
    <property type="project" value="UniProtKB-KW"/>
</dbReference>
<evidence type="ECO:0000256" key="3">
    <source>
        <dbReference type="ARBA" id="ARBA00022982"/>
    </source>
</evidence>
<dbReference type="PROSITE" id="PS51379">
    <property type="entry name" value="4FE4S_FER_2"/>
    <property type="match status" value="2"/>
</dbReference>
<comment type="caution">
    <text evidence="7">The sequence shown here is derived from an EMBL/GenBank/DDBJ whole genome shotgun (WGS) entry which is preliminary data.</text>
</comment>
<dbReference type="SUPFAM" id="SSF54862">
    <property type="entry name" value="4Fe-4S ferredoxins"/>
    <property type="match status" value="1"/>
</dbReference>
<dbReference type="Gene3D" id="3.30.70.20">
    <property type="match status" value="1"/>
</dbReference>
<evidence type="ECO:0000259" key="6">
    <source>
        <dbReference type="PROSITE" id="PS51379"/>
    </source>
</evidence>
<dbReference type="GO" id="GO:0009055">
    <property type="term" value="F:electron transfer activity"/>
    <property type="evidence" value="ECO:0007669"/>
    <property type="project" value="InterPro"/>
</dbReference>
<proteinExistence type="predicted"/>
<keyword evidence="4" id="KW-0408">Iron</keyword>
<feature type="domain" description="4Fe-4S ferredoxin-type" evidence="6">
    <location>
        <begin position="30"/>
        <end position="61"/>
    </location>
</feature>
<dbReference type="AlphaFoldDB" id="A0A0F9B1M0"/>
<dbReference type="PROSITE" id="PS00198">
    <property type="entry name" value="4FE4S_FER_1"/>
    <property type="match status" value="1"/>
</dbReference>
<dbReference type="InterPro" id="IPR017900">
    <property type="entry name" value="4Fe4S_Fe_S_CS"/>
</dbReference>
<evidence type="ECO:0000256" key="4">
    <source>
        <dbReference type="ARBA" id="ARBA00023004"/>
    </source>
</evidence>
<evidence type="ECO:0000256" key="5">
    <source>
        <dbReference type="ARBA" id="ARBA00023014"/>
    </source>
</evidence>
<keyword evidence="1" id="KW-0813">Transport</keyword>
<dbReference type="InterPro" id="IPR001080">
    <property type="entry name" value="3Fe4S_ferredoxin"/>
</dbReference>
<sequence>MKPVVDTDLCIGCGLCIEICPDIFELRDDDLAYVISEDCDVGCCKEAADECPVDAITLEEG</sequence>